<keyword evidence="6 11" id="KW-0460">Magnesium</keyword>
<dbReference type="InterPro" id="IPR005475">
    <property type="entry name" value="Transketolase-like_Pyr-bd"/>
</dbReference>
<comment type="cofactor">
    <cofactor evidence="11">
        <name>Mg(2+)</name>
        <dbReference type="ChEBI" id="CHEBI:18420"/>
    </cofactor>
    <text evidence="11">Binds 1 Mg(2+) ion per subunit.</text>
</comment>
<accession>A0A4R4Z8C8</accession>
<dbReference type="GO" id="GO:0016114">
    <property type="term" value="P:terpenoid biosynthetic process"/>
    <property type="evidence" value="ECO:0007669"/>
    <property type="project" value="UniProtKB-UniRule"/>
</dbReference>
<feature type="binding site" evidence="11">
    <location>
        <position position="175"/>
    </location>
    <ligand>
        <name>Mg(2+)</name>
        <dbReference type="ChEBI" id="CHEBI:18420"/>
    </ligand>
</feature>
<evidence type="ECO:0000256" key="7">
    <source>
        <dbReference type="ARBA" id="ARBA00022977"/>
    </source>
</evidence>
<proteinExistence type="inferred from homology"/>
<evidence type="ECO:0000313" key="13">
    <source>
        <dbReference type="EMBL" id="TDD54206.1"/>
    </source>
</evidence>
<reference evidence="13 14" key="1">
    <citation type="submission" date="2019-03" db="EMBL/GenBank/DDBJ databases">
        <title>Draft genome sequences of novel Actinobacteria.</title>
        <authorList>
            <person name="Sahin N."/>
            <person name="Ay H."/>
            <person name="Saygin H."/>
        </authorList>
    </citation>
    <scope>NUCLEOTIDE SEQUENCE [LARGE SCALE GENOMIC DNA]</scope>
    <source>
        <strain evidence="13 14">CH32</strain>
    </source>
</reference>
<dbReference type="InterPro" id="IPR049557">
    <property type="entry name" value="Transketolase_CS"/>
</dbReference>
<dbReference type="PANTHER" id="PTHR43322:SF5">
    <property type="entry name" value="1-DEOXY-D-XYLULOSE-5-PHOSPHATE SYNTHASE, CHLOROPLASTIC"/>
    <property type="match status" value="1"/>
</dbReference>
<evidence type="ECO:0000259" key="12">
    <source>
        <dbReference type="SMART" id="SM00861"/>
    </source>
</evidence>
<evidence type="ECO:0000256" key="6">
    <source>
        <dbReference type="ARBA" id="ARBA00022842"/>
    </source>
</evidence>
<feature type="binding site" evidence="11">
    <location>
        <position position="363"/>
    </location>
    <ligand>
        <name>thiamine diphosphate</name>
        <dbReference type="ChEBI" id="CHEBI:58937"/>
    </ligand>
</feature>
<keyword evidence="4 11" id="KW-0808">Transferase</keyword>
<dbReference type="FunFam" id="3.40.50.920:FF:000002">
    <property type="entry name" value="1-deoxy-D-xylulose-5-phosphate synthase"/>
    <property type="match status" value="1"/>
</dbReference>
<dbReference type="GO" id="GO:0000287">
    <property type="term" value="F:magnesium ion binding"/>
    <property type="evidence" value="ECO:0007669"/>
    <property type="project" value="UniProtKB-UniRule"/>
</dbReference>
<evidence type="ECO:0000256" key="8">
    <source>
        <dbReference type="ARBA" id="ARBA00023052"/>
    </source>
</evidence>
<dbReference type="EMBL" id="SMKQ01000009">
    <property type="protein sequence ID" value="TDD54206.1"/>
    <property type="molecule type" value="Genomic_DNA"/>
</dbReference>
<dbReference type="CDD" id="cd02007">
    <property type="entry name" value="TPP_DXS"/>
    <property type="match status" value="1"/>
</dbReference>
<evidence type="ECO:0000256" key="4">
    <source>
        <dbReference type="ARBA" id="ARBA00022679"/>
    </source>
</evidence>
<dbReference type="CDD" id="cd07033">
    <property type="entry name" value="TPP_PYR_DXS_TK_like"/>
    <property type="match status" value="1"/>
</dbReference>
<dbReference type="Pfam" id="PF02780">
    <property type="entry name" value="Transketolase_C"/>
    <property type="match status" value="1"/>
</dbReference>
<dbReference type="UniPathway" id="UPA00064">
    <property type="reaction ID" value="UER00091"/>
</dbReference>
<keyword evidence="7 11" id="KW-0784">Thiamine biosynthesis</keyword>
<dbReference type="FunFam" id="3.40.50.970:FF:000005">
    <property type="entry name" value="1-deoxy-D-xylulose-5-phosphate synthase"/>
    <property type="match status" value="1"/>
</dbReference>
<dbReference type="GO" id="GO:0030976">
    <property type="term" value="F:thiamine pyrophosphate binding"/>
    <property type="evidence" value="ECO:0007669"/>
    <property type="project" value="UniProtKB-UniRule"/>
</dbReference>
<dbReference type="InterPro" id="IPR020826">
    <property type="entry name" value="Transketolase_BS"/>
</dbReference>
<dbReference type="NCBIfam" id="NF003933">
    <property type="entry name" value="PRK05444.2-2"/>
    <property type="match status" value="1"/>
</dbReference>
<dbReference type="Proteomes" id="UP000295302">
    <property type="component" value="Unassembled WGS sequence"/>
</dbReference>
<dbReference type="SMART" id="SM00861">
    <property type="entry name" value="Transket_pyr"/>
    <property type="match status" value="1"/>
</dbReference>
<dbReference type="PANTHER" id="PTHR43322">
    <property type="entry name" value="1-D-DEOXYXYLULOSE 5-PHOSPHATE SYNTHASE-RELATED"/>
    <property type="match status" value="1"/>
</dbReference>
<keyword evidence="14" id="KW-1185">Reference proteome</keyword>
<sequence>MGLLESIRGPQDLRVLSGEELLTLSGEIRRFLVEQVSRTGGHLGPNLGTVELTLALHRVFDSPRDRIVWDTGHQAYVHKIVTGRHDFSGLRQRGGLSGYPCGAESEHDIVENSHASTALSYADGLAKGYRLRGVTDRKVVAVIGDGALTGGMAWEALNNIAAAKDLPLVIVVNDNGRSYAPTIGGLADHLATLRTTRGYERFLDWSKRLLQPTPVVYDTLHAIKTGVKDLVAPQGMFEDLGLKYLGPIDGHDIEAVETALRQAAAFDGPVLVHCLTRKGNGYPHAENDKADCFHAVRVMDPTTGRPTTAAGRSWTSVFGAELVTLAERRPEIVGITAAMLGPTGLDAFAERFPERVFDVGIAEQHAVTSAAGLAMAGLRPVVAVYATFLNRAFDQVLMDVALHGCPVVFVLDRAGVTGDDGPSHNGMWDVAMLQAVPGLRIAAPRDARTLREELREALRVTGGPAVVRFPKGAVGPDIPAVDEADGMAVLRRDAGRDVLVLSVGAMAGLALGVAARIGEEGFGVTVVDPRWVKPVNAAIPDMARRYRLVVTVEDGLRAGGFGSAVAQELRDAGVGTPVADFGIPRRFLQHGKRAEVLAECGLTVEDVSAAVLHRLAGKNRRLAAPTHVSPWLAKLIADPRLAGRARQVLASNGYSGHRGVGDQTH</sequence>
<organism evidence="13 14">
    <name type="scientific">Nonomuraea terrae</name>
    <dbReference type="NCBI Taxonomy" id="2530383"/>
    <lineage>
        <taxon>Bacteria</taxon>
        <taxon>Bacillati</taxon>
        <taxon>Actinomycetota</taxon>
        <taxon>Actinomycetes</taxon>
        <taxon>Streptosporangiales</taxon>
        <taxon>Streptosporangiaceae</taxon>
        <taxon>Nonomuraea</taxon>
    </lineage>
</organism>
<evidence type="ECO:0000256" key="11">
    <source>
        <dbReference type="HAMAP-Rule" id="MF_00315"/>
    </source>
</evidence>
<feature type="domain" description="Transketolase-like pyrimidine-binding" evidence="12">
    <location>
        <begin position="312"/>
        <end position="476"/>
    </location>
</feature>
<dbReference type="GO" id="GO:0009228">
    <property type="term" value="P:thiamine biosynthetic process"/>
    <property type="evidence" value="ECO:0007669"/>
    <property type="project" value="UniProtKB-UniRule"/>
</dbReference>
<comment type="catalytic activity">
    <reaction evidence="11">
        <text>D-glyceraldehyde 3-phosphate + pyruvate + H(+) = 1-deoxy-D-xylulose 5-phosphate + CO2</text>
        <dbReference type="Rhea" id="RHEA:12605"/>
        <dbReference type="ChEBI" id="CHEBI:15361"/>
        <dbReference type="ChEBI" id="CHEBI:15378"/>
        <dbReference type="ChEBI" id="CHEBI:16526"/>
        <dbReference type="ChEBI" id="CHEBI:57792"/>
        <dbReference type="ChEBI" id="CHEBI:59776"/>
        <dbReference type="EC" id="2.2.1.7"/>
    </reaction>
</comment>
<gene>
    <name evidence="11 13" type="primary">dxs</name>
    <name evidence="13" type="ORF">E1286_05670</name>
</gene>
<feature type="binding site" evidence="11">
    <location>
        <begin position="113"/>
        <end position="115"/>
    </location>
    <ligand>
        <name>thiamine diphosphate</name>
        <dbReference type="ChEBI" id="CHEBI:58937"/>
    </ligand>
</feature>
<comment type="function">
    <text evidence="10 11">Catalyzes the acyloin condensation reaction between C atoms 2 and 3 of pyruvate and glyceraldehyde 3-phosphate to yield 1-deoxy-D-xylulose-5-phosphate (DXP).</text>
</comment>
<comment type="cofactor">
    <cofactor evidence="11">
        <name>thiamine diphosphate</name>
        <dbReference type="ChEBI" id="CHEBI:58937"/>
    </cofactor>
    <text evidence="11">Binds 1 thiamine pyrophosphate per subunit.</text>
</comment>
<evidence type="ECO:0000256" key="2">
    <source>
        <dbReference type="ARBA" id="ARBA00011081"/>
    </source>
</evidence>
<evidence type="ECO:0000256" key="3">
    <source>
        <dbReference type="ARBA" id="ARBA00011738"/>
    </source>
</evidence>
<dbReference type="InterPro" id="IPR033248">
    <property type="entry name" value="Transketolase_C"/>
</dbReference>
<dbReference type="Gene3D" id="3.40.50.970">
    <property type="match status" value="2"/>
</dbReference>
<dbReference type="OrthoDB" id="9803371at2"/>
<dbReference type="HAMAP" id="MF_00315">
    <property type="entry name" value="DXP_synth"/>
    <property type="match status" value="1"/>
</dbReference>
<dbReference type="PROSITE" id="PS00801">
    <property type="entry name" value="TRANSKETOLASE_1"/>
    <property type="match status" value="1"/>
</dbReference>
<comment type="subunit">
    <text evidence="3 11">Homodimer.</text>
</comment>
<dbReference type="AlphaFoldDB" id="A0A4R4Z8C8"/>
<protein>
    <recommendedName>
        <fullName evidence="11">1-deoxy-D-xylulose-5-phosphate synthase</fullName>
        <ecNumber evidence="11">2.2.1.7</ecNumber>
    </recommendedName>
    <alternativeName>
        <fullName evidence="11">1-deoxyxylulose-5-phosphate synthase</fullName>
        <shortName evidence="11">DXP synthase</shortName>
        <shortName evidence="11">DXPS</shortName>
    </alternativeName>
</protein>
<evidence type="ECO:0000313" key="14">
    <source>
        <dbReference type="Proteomes" id="UP000295302"/>
    </source>
</evidence>
<feature type="binding site" evidence="11">
    <location>
        <position position="145"/>
    </location>
    <ligand>
        <name>Mg(2+)</name>
        <dbReference type="ChEBI" id="CHEBI:18420"/>
    </ligand>
</feature>
<dbReference type="InterPro" id="IPR009014">
    <property type="entry name" value="Transketo_C/PFOR_II"/>
</dbReference>
<comment type="similarity">
    <text evidence="2 11">Belongs to the transketolase family. DXPS subfamily.</text>
</comment>
<evidence type="ECO:0000256" key="5">
    <source>
        <dbReference type="ARBA" id="ARBA00022723"/>
    </source>
</evidence>
<comment type="caution">
    <text evidence="13">The sequence shown here is derived from an EMBL/GenBank/DDBJ whole genome shotgun (WGS) entry which is preliminary data.</text>
</comment>
<dbReference type="Pfam" id="PF02779">
    <property type="entry name" value="Transket_pyr"/>
    <property type="match status" value="1"/>
</dbReference>
<comment type="pathway">
    <text evidence="1 11">Metabolic intermediate biosynthesis; 1-deoxy-D-xylulose 5-phosphate biosynthesis; 1-deoxy-D-xylulose 5-phosphate from D-glyceraldehyde 3-phosphate and pyruvate: step 1/1.</text>
</comment>
<keyword evidence="9 11" id="KW-0414">Isoprene biosynthesis</keyword>
<feature type="binding site" evidence="11">
    <location>
        <position position="282"/>
    </location>
    <ligand>
        <name>thiamine diphosphate</name>
        <dbReference type="ChEBI" id="CHEBI:58937"/>
    </ligand>
</feature>
<dbReference type="SUPFAM" id="SSF52518">
    <property type="entry name" value="Thiamin diphosphate-binding fold (THDP-binding)"/>
    <property type="match status" value="2"/>
</dbReference>
<feature type="binding site" evidence="11">
    <location>
        <position position="175"/>
    </location>
    <ligand>
        <name>thiamine diphosphate</name>
        <dbReference type="ChEBI" id="CHEBI:58937"/>
    </ligand>
</feature>
<dbReference type="InterPro" id="IPR029061">
    <property type="entry name" value="THDP-binding"/>
</dbReference>
<evidence type="ECO:0000256" key="9">
    <source>
        <dbReference type="ARBA" id="ARBA00023229"/>
    </source>
</evidence>
<dbReference type="InterPro" id="IPR005477">
    <property type="entry name" value="Dxylulose-5-P_synthase"/>
</dbReference>
<dbReference type="GO" id="GO:0005829">
    <property type="term" value="C:cytosol"/>
    <property type="evidence" value="ECO:0007669"/>
    <property type="project" value="TreeGrafter"/>
</dbReference>
<dbReference type="EC" id="2.2.1.7" evidence="11"/>
<dbReference type="PROSITE" id="PS00802">
    <property type="entry name" value="TRANSKETOLASE_2"/>
    <property type="match status" value="1"/>
</dbReference>
<dbReference type="SUPFAM" id="SSF52922">
    <property type="entry name" value="TK C-terminal domain-like"/>
    <property type="match status" value="1"/>
</dbReference>
<dbReference type="GO" id="GO:0008661">
    <property type="term" value="F:1-deoxy-D-xylulose-5-phosphate synthase activity"/>
    <property type="evidence" value="ECO:0007669"/>
    <property type="project" value="UniProtKB-UniRule"/>
</dbReference>
<feature type="binding site" evidence="11">
    <location>
        <begin position="146"/>
        <end position="147"/>
    </location>
    <ligand>
        <name>thiamine diphosphate</name>
        <dbReference type="ChEBI" id="CHEBI:58937"/>
    </ligand>
</feature>
<feature type="binding site" evidence="11">
    <location>
        <position position="73"/>
    </location>
    <ligand>
        <name>thiamine diphosphate</name>
        <dbReference type="ChEBI" id="CHEBI:58937"/>
    </ligand>
</feature>
<dbReference type="NCBIfam" id="TIGR00204">
    <property type="entry name" value="dxs"/>
    <property type="match status" value="1"/>
</dbReference>
<evidence type="ECO:0000256" key="1">
    <source>
        <dbReference type="ARBA" id="ARBA00004980"/>
    </source>
</evidence>
<keyword evidence="5 11" id="KW-0479">Metal-binding</keyword>
<dbReference type="Pfam" id="PF13292">
    <property type="entry name" value="DXP_synthase_N"/>
    <property type="match status" value="1"/>
</dbReference>
<keyword evidence="8 11" id="KW-0786">Thiamine pyrophosphate</keyword>
<name>A0A4R4Z8C8_9ACTN</name>
<dbReference type="Gene3D" id="3.40.50.920">
    <property type="match status" value="1"/>
</dbReference>
<evidence type="ECO:0000256" key="10">
    <source>
        <dbReference type="ARBA" id="ARBA00055605"/>
    </source>
</evidence>
<dbReference type="GO" id="GO:0019288">
    <property type="term" value="P:isopentenyl diphosphate biosynthetic process, methylerythritol 4-phosphate pathway"/>
    <property type="evidence" value="ECO:0007669"/>
    <property type="project" value="TreeGrafter"/>
</dbReference>